<dbReference type="RefSeq" id="WP_058280148.1">
    <property type="nucleotide sequence ID" value="NZ_CYUD01000001.1"/>
</dbReference>
<organism evidence="2 3">
    <name type="scientific">Ruegeria denitrificans</name>
    <dbReference type="NCBI Taxonomy" id="1715692"/>
    <lineage>
        <taxon>Bacteria</taxon>
        <taxon>Pseudomonadati</taxon>
        <taxon>Pseudomonadota</taxon>
        <taxon>Alphaproteobacteria</taxon>
        <taxon>Rhodobacterales</taxon>
        <taxon>Roseobacteraceae</taxon>
        <taxon>Ruegeria</taxon>
    </lineage>
</organism>
<keyword evidence="3" id="KW-1185">Reference proteome</keyword>
<dbReference type="OrthoDB" id="8096613at2"/>
<feature type="domain" description="YjiS-like" evidence="1">
    <location>
        <begin position="27"/>
        <end position="52"/>
    </location>
</feature>
<dbReference type="STRING" id="1715692.RUE5091_00369"/>
<dbReference type="AlphaFoldDB" id="A0A0N7M8B0"/>
<evidence type="ECO:0000313" key="3">
    <source>
        <dbReference type="Proteomes" id="UP000051260"/>
    </source>
</evidence>
<dbReference type="Pfam" id="PF06568">
    <property type="entry name" value="YjiS-like"/>
    <property type="match status" value="1"/>
</dbReference>
<sequence>MTQIAVHNPCPPRRRFGLTMLLDAFSLRRQRCTLARLDARALEDIGITREQADAEAARPIWDAPEFWQK</sequence>
<proteinExistence type="predicted"/>
<dbReference type="Proteomes" id="UP000051260">
    <property type="component" value="Unassembled WGS sequence"/>
</dbReference>
<evidence type="ECO:0000259" key="1">
    <source>
        <dbReference type="Pfam" id="PF06568"/>
    </source>
</evidence>
<dbReference type="InterPro" id="IPR009506">
    <property type="entry name" value="YjiS-like"/>
</dbReference>
<accession>A0A0N7M8B0</accession>
<protein>
    <recommendedName>
        <fullName evidence="1">YjiS-like domain-containing protein</fullName>
    </recommendedName>
</protein>
<dbReference type="EMBL" id="CYUD01000001">
    <property type="protein sequence ID" value="CUJ85652.1"/>
    <property type="molecule type" value="Genomic_DNA"/>
</dbReference>
<evidence type="ECO:0000313" key="2">
    <source>
        <dbReference type="EMBL" id="CUJ85652.1"/>
    </source>
</evidence>
<gene>
    <name evidence="2" type="ORF">RUE5091_00369</name>
</gene>
<name>A0A0N7M8B0_9RHOB</name>
<reference evidence="3" key="1">
    <citation type="submission" date="2015-09" db="EMBL/GenBank/DDBJ databases">
        <authorList>
            <person name="Rodrigo-Torres L."/>
            <person name="Arahal D.R."/>
        </authorList>
    </citation>
    <scope>NUCLEOTIDE SEQUENCE [LARGE SCALE GENOMIC DNA]</scope>
    <source>
        <strain evidence="3">CECT 5091</strain>
    </source>
</reference>